<reference evidence="1 2" key="1">
    <citation type="submission" date="2012-10" db="EMBL/GenBank/DDBJ databases">
        <authorList>
            <person name="Harkins D.M."/>
            <person name="Durkin A.S."/>
            <person name="Brinkac L.M."/>
            <person name="Selengut J.D."/>
            <person name="Sanka R."/>
            <person name="DePew J."/>
            <person name="Purushe J."/>
            <person name="Peacock S.J."/>
            <person name="Thaipadungpanit J."/>
            <person name="Wuthiekanun V.W."/>
            <person name="Day N.P."/>
            <person name="Vinetz J.M."/>
            <person name="Sutton G.G."/>
            <person name="Nelson W.C."/>
            <person name="Fouts D.E."/>
        </authorList>
    </citation>
    <scope>NUCLEOTIDE SEQUENCE [LARGE SCALE GENOMIC DNA]</scope>
    <source>
        <strain evidence="1 2">H1</strain>
    </source>
</reference>
<proteinExistence type="predicted"/>
<name>A0A0E2B2C0_9LEPT</name>
<dbReference type="Proteomes" id="UP000006253">
    <property type="component" value="Unassembled WGS sequence"/>
</dbReference>
<dbReference type="AlphaFoldDB" id="A0A0E2B2C0"/>
<comment type="caution">
    <text evidence="1">The sequence shown here is derived from an EMBL/GenBank/DDBJ whole genome shotgun (WGS) entry which is preliminary data.</text>
</comment>
<accession>A0A0E2B2C0</accession>
<gene>
    <name evidence="1" type="ORF">LEP1GSC081_1136</name>
</gene>
<evidence type="ECO:0000313" key="1">
    <source>
        <dbReference type="EMBL" id="EKO15382.1"/>
    </source>
</evidence>
<protein>
    <submittedName>
        <fullName evidence="1">Uncharacterized protein</fullName>
    </submittedName>
</protein>
<sequence length="67" mass="8034">MRFMETLNFSQHRPSAKLGPFVRCNKFSNKNSKLKFLKLREYSEFDLNTYLQLEQNQNFIKEKASQA</sequence>
<evidence type="ECO:0000313" key="2">
    <source>
        <dbReference type="Proteomes" id="UP000006253"/>
    </source>
</evidence>
<organism evidence="1 2">
    <name type="scientific">Leptospira kirschneri str. H1</name>
    <dbReference type="NCBI Taxonomy" id="1049966"/>
    <lineage>
        <taxon>Bacteria</taxon>
        <taxon>Pseudomonadati</taxon>
        <taxon>Spirochaetota</taxon>
        <taxon>Spirochaetia</taxon>
        <taxon>Leptospirales</taxon>
        <taxon>Leptospiraceae</taxon>
        <taxon>Leptospira</taxon>
    </lineage>
</organism>
<dbReference type="EMBL" id="AHMY02000047">
    <property type="protein sequence ID" value="EKO15382.1"/>
    <property type="molecule type" value="Genomic_DNA"/>
</dbReference>